<comment type="function">
    <text evidence="17">This magnesium-dependent enzyme catalyzes the hydrolysis of ATP coupled with the transport of calcium. Transports the calcium to the vacuole and participates in the control of the cytosolic free calcium.</text>
</comment>
<dbReference type="InterPro" id="IPR023214">
    <property type="entry name" value="HAD_sf"/>
</dbReference>
<organism evidence="21 22">
    <name type="scientific">Aspergillus puulaauensis</name>
    <dbReference type="NCBI Taxonomy" id="1220207"/>
    <lineage>
        <taxon>Eukaryota</taxon>
        <taxon>Fungi</taxon>
        <taxon>Dikarya</taxon>
        <taxon>Ascomycota</taxon>
        <taxon>Pezizomycotina</taxon>
        <taxon>Eurotiomycetes</taxon>
        <taxon>Eurotiomycetidae</taxon>
        <taxon>Eurotiales</taxon>
        <taxon>Aspergillaceae</taxon>
        <taxon>Aspergillus</taxon>
    </lineage>
</organism>
<comment type="subcellular location">
    <subcellularLocation>
        <location evidence="18">Membrane</location>
        <topology evidence="18">Multi-pass membrane protein</topology>
    </subcellularLocation>
    <subcellularLocation>
        <location evidence="1">Vacuole membrane</location>
        <topology evidence="1">Multi-pass membrane protein</topology>
    </subcellularLocation>
</comment>
<dbReference type="InterPro" id="IPR018303">
    <property type="entry name" value="ATPase_P-typ_P_site"/>
</dbReference>
<proteinExistence type="inferred from homology"/>
<evidence type="ECO:0000313" key="21">
    <source>
        <dbReference type="EMBL" id="BCS22714.1"/>
    </source>
</evidence>
<evidence type="ECO:0000256" key="10">
    <source>
        <dbReference type="ARBA" id="ARBA00022842"/>
    </source>
</evidence>
<evidence type="ECO:0000256" key="16">
    <source>
        <dbReference type="ARBA" id="ARBA00048694"/>
    </source>
</evidence>
<feature type="transmembrane region" description="Helical" evidence="18">
    <location>
        <begin position="1076"/>
        <end position="1096"/>
    </location>
</feature>
<feature type="compositionally biased region" description="Basic and acidic residues" evidence="19">
    <location>
        <begin position="52"/>
        <end position="70"/>
    </location>
</feature>
<dbReference type="Gene3D" id="1.20.1110.10">
    <property type="entry name" value="Calcium-transporting ATPase, transmembrane domain"/>
    <property type="match status" value="1"/>
</dbReference>
<keyword evidence="9 18" id="KW-0067">ATP-binding</keyword>
<name>A0A7R7XK23_9EURO</name>
<dbReference type="Gene3D" id="3.40.1110.10">
    <property type="entry name" value="Calcium-transporting ATPase, cytoplasmic domain N"/>
    <property type="match status" value="1"/>
</dbReference>
<dbReference type="PANTHER" id="PTHR24093">
    <property type="entry name" value="CATION TRANSPORTING ATPASE"/>
    <property type="match status" value="1"/>
</dbReference>
<evidence type="ECO:0000256" key="9">
    <source>
        <dbReference type="ARBA" id="ARBA00022840"/>
    </source>
</evidence>
<evidence type="ECO:0000313" key="22">
    <source>
        <dbReference type="Proteomes" id="UP000654913"/>
    </source>
</evidence>
<comment type="function">
    <text evidence="18">Catalyzes the hydrolysis of ATP coupled with the transport of calcium.</text>
</comment>
<dbReference type="SFLD" id="SFLDS00003">
    <property type="entry name" value="Haloacid_Dehalogenase"/>
    <property type="match status" value="1"/>
</dbReference>
<reference evidence="21" key="1">
    <citation type="submission" date="2021-01" db="EMBL/GenBank/DDBJ databases">
        <authorList>
            <consortium name="Aspergillus puulaauensis MK2 genome sequencing consortium"/>
            <person name="Kazuki M."/>
            <person name="Futagami T."/>
        </authorList>
    </citation>
    <scope>NUCLEOTIDE SEQUENCE</scope>
    <source>
        <strain evidence="21">MK2</strain>
    </source>
</reference>
<keyword evidence="11" id="KW-1278">Translocase</keyword>
<feature type="transmembrane region" description="Helical" evidence="18">
    <location>
        <begin position="994"/>
        <end position="1019"/>
    </location>
</feature>
<evidence type="ECO:0000256" key="8">
    <source>
        <dbReference type="ARBA" id="ARBA00022837"/>
    </source>
</evidence>
<dbReference type="Pfam" id="PF00122">
    <property type="entry name" value="E1-E2_ATPase"/>
    <property type="match status" value="1"/>
</dbReference>
<evidence type="ECO:0000256" key="1">
    <source>
        <dbReference type="ARBA" id="ARBA00004128"/>
    </source>
</evidence>
<keyword evidence="5 18" id="KW-0812">Transmembrane</keyword>
<dbReference type="GO" id="GO:0005388">
    <property type="term" value="F:P-type calcium transporter activity"/>
    <property type="evidence" value="ECO:0007669"/>
    <property type="project" value="UniProtKB-EC"/>
</dbReference>
<evidence type="ECO:0000256" key="2">
    <source>
        <dbReference type="ARBA" id="ARBA00022448"/>
    </source>
</evidence>
<dbReference type="GO" id="GO:0005774">
    <property type="term" value="C:vacuolar membrane"/>
    <property type="evidence" value="ECO:0007669"/>
    <property type="project" value="UniProtKB-SubCell"/>
</dbReference>
<comment type="similarity">
    <text evidence="15 18">Belongs to the cation transport ATPase (P-type) (TC 3.A.3) family.</text>
</comment>
<dbReference type="KEGG" id="apuu:APUU_30939S"/>
<evidence type="ECO:0000256" key="7">
    <source>
        <dbReference type="ARBA" id="ARBA00022741"/>
    </source>
</evidence>
<feature type="transmembrane region" description="Helical" evidence="18">
    <location>
        <begin position="487"/>
        <end position="514"/>
    </location>
</feature>
<feature type="compositionally biased region" description="Polar residues" evidence="19">
    <location>
        <begin position="28"/>
        <end position="45"/>
    </location>
</feature>
<evidence type="ECO:0000256" key="12">
    <source>
        <dbReference type="ARBA" id="ARBA00022989"/>
    </source>
</evidence>
<dbReference type="EC" id="7.2.2.10" evidence="18"/>
<dbReference type="FunFam" id="3.40.1110.10:FF:000031">
    <property type="entry name" value="Calcium-transporting ATPase"/>
    <property type="match status" value="1"/>
</dbReference>
<dbReference type="SFLD" id="SFLDG00002">
    <property type="entry name" value="C1.7:_P-type_atpase_like"/>
    <property type="match status" value="1"/>
</dbReference>
<keyword evidence="22" id="KW-1185">Reference proteome</keyword>
<keyword evidence="2 18" id="KW-0813">Transport</keyword>
<dbReference type="AlphaFoldDB" id="A0A7R7XK23"/>
<dbReference type="Pfam" id="PF13246">
    <property type="entry name" value="Cation_ATPase"/>
    <property type="match status" value="1"/>
</dbReference>
<dbReference type="GO" id="GO:0006874">
    <property type="term" value="P:intracellular calcium ion homeostasis"/>
    <property type="evidence" value="ECO:0007669"/>
    <property type="project" value="TreeGrafter"/>
</dbReference>
<dbReference type="InterPro" id="IPR004014">
    <property type="entry name" value="ATPase_P-typ_cation-transptr_N"/>
</dbReference>
<evidence type="ECO:0000256" key="13">
    <source>
        <dbReference type="ARBA" id="ARBA00023065"/>
    </source>
</evidence>
<dbReference type="CDD" id="cd02081">
    <property type="entry name" value="P-type_ATPase_Ca_PMCA-like"/>
    <property type="match status" value="1"/>
</dbReference>
<sequence length="1222" mass="133229">MASPNDESSADSSHLQPTPQIAIHTDDQNTSFSPEQTESHPTTLMPSADRLTVNHDPPRTSHSLDGDTLRTRANSTASNAETIANSEAPSKVVEGPPKGTSNPANLSEIDDVPLSEALNPDPQYAHDFEVQDNRFPFSPGQLNKILNPKSLAAYHALGGVAGLEKALRTDLKSGLSGDETKLHGNLVYVPETSSYDLLDETAGSSSGTEDTDTQFYDRIRIFSQNRLPARKTTGFLKLLWMAYNDKIIILLTIAAVVSLSLGIYQTIDEGHGVDWVEGVAIVVAIAIVTIVTALNDWQKERQFAKLNKRNNDREVKAIRSGREMMISIFDITVGDILLVEPGDSVPADGVLISGHGIKCDESSATGESDQMKKTDGFEVSRKIADGTATKKLDPFMISGSKILEGVGTYLVTSVGKYSSYGRILMSLQESNDPTPLQVKLGRLANWIGWLGSSAAIALFFALLIRFLVNLGDNPASSATKGQQFVDILIVAVTVIVVAIPEGLPLAVTLALAFATTRMVKENNLVRVLRACETMGNATVICSDKTGTLTQNKMTVVAGTLGSKGFQHNLEDEYASTSAMEVFKACPQDARDLLVKSIALNSTAFEEAKDGSREFVGSKTEVALLQLARDYLGMDVTTERASSSIVQLIPFDSARKCMGIVYRVSDGQYRLLVKGAAEIMVDKCSTQVNTDVAKLIVEPATVQDKRQVLDTIDSYAKKSLRTIGLVYKDFSAHSWPPAGVPTVQDDPESAEFDSIFRDMTWLGVMGIQDPLRPEVPAAIKRCHEAGVQVKMVTGDNVNTATAIAESCGIKTKDGFVMEGPKFRQLSEEEMDRILPNLQVLARSSPEDKRILVARLKKLGETVAVTGDGTNDGPALKTADVGFSMGIAGTEVAKEASSIILLDDNFKSIVTAISWGRAVNDAVAKFLQFQITVNITAVLLTFVSSLYNSDNESVLSAVQLLWVNLIMDTFAALALATDAPTEKILNRKPVPKHASLFTVTMWKMILGQAIYQLAITFMLYFAGDNILSDYLDSDPDIRHRQLDTIVFNTFVWMQIFNEFNNRRLDNKLNIFEGMLRNYWFIGINCIMVGGQVMIIYVGGQAFNVRPITSVQWGICVACAIGCLPWAVVLRCIPDGPVGIIIDAVTASIRFVMKPIGRGFAAIARPIKRVMRRRQNKESDKPADSDSSDDAESLKDLSEQRVPNEEQQRSVPQFTFTTPDDASGR</sequence>
<feature type="compositionally biased region" description="Polar residues" evidence="19">
    <location>
        <begin position="1206"/>
        <end position="1222"/>
    </location>
</feature>
<dbReference type="InterPro" id="IPR023298">
    <property type="entry name" value="ATPase_P-typ_TM_dom_sf"/>
</dbReference>
<keyword evidence="4 18" id="KW-0109">Calcium transport</keyword>
<dbReference type="FunFam" id="3.40.50.1000:FF:000018">
    <property type="entry name" value="Calcium-transporting ATPase"/>
    <property type="match status" value="1"/>
</dbReference>
<dbReference type="NCBIfam" id="TIGR01517">
    <property type="entry name" value="ATPase-IIB_Ca"/>
    <property type="match status" value="1"/>
</dbReference>
<evidence type="ECO:0000256" key="5">
    <source>
        <dbReference type="ARBA" id="ARBA00022692"/>
    </source>
</evidence>
<dbReference type="SFLD" id="SFLDF00027">
    <property type="entry name" value="p-type_atpase"/>
    <property type="match status" value="1"/>
</dbReference>
<dbReference type="OrthoDB" id="3352408at2759"/>
<dbReference type="Proteomes" id="UP000654913">
    <property type="component" value="Chromosome 3"/>
</dbReference>
<feature type="region of interest" description="Disordered" evidence="19">
    <location>
        <begin position="1"/>
        <end position="107"/>
    </location>
</feature>
<feature type="transmembrane region" description="Helical" evidence="18">
    <location>
        <begin position="279"/>
        <end position="297"/>
    </location>
</feature>
<protein>
    <recommendedName>
        <fullName evidence="18">Calcium-transporting ATPase</fullName>
        <ecNumber evidence="18">7.2.2.10</ecNumber>
    </recommendedName>
</protein>
<feature type="domain" description="Cation-transporting P-type ATPase N-terminal" evidence="20">
    <location>
        <begin position="153"/>
        <end position="263"/>
    </location>
</feature>
<feature type="compositionally biased region" description="Polar residues" evidence="19">
    <location>
        <begin position="1"/>
        <end position="19"/>
    </location>
</feature>
<dbReference type="InterPro" id="IPR008250">
    <property type="entry name" value="ATPase_P-typ_transduc_dom_A_sf"/>
</dbReference>
<accession>A0A7R7XK23</accession>
<dbReference type="InterPro" id="IPR006408">
    <property type="entry name" value="P-type_ATPase_IIB"/>
</dbReference>
<dbReference type="PRINTS" id="PR00121">
    <property type="entry name" value="NAKATPASE"/>
</dbReference>
<dbReference type="RefSeq" id="XP_041554908.1">
    <property type="nucleotide sequence ID" value="XM_041702088.1"/>
</dbReference>
<keyword evidence="13 18" id="KW-0406">Ion transport</keyword>
<evidence type="ECO:0000256" key="18">
    <source>
        <dbReference type="RuleBase" id="RU361146"/>
    </source>
</evidence>
<evidence type="ECO:0000256" key="3">
    <source>
        <dbReference type="ARBA" id="ARBA00022554"/>
    </source>
</evidence>
<dbReference type="InterPro" id="IPR059000">
    <property type="entry name" value="ATPase_P-type_domA"/>
</dbReference>
<feature type="transmembrane region" description="Helical" evidence="18">
    <location>
        <begin position="924"/>
        <end position="945"/>
    </location>
</feature>
<feature type="region of interest" description="Disordered" evidence="19">
    <location>
        <begin position="1169"/>
        <end position="1222"/>
    </location>
</feature>
<gene>
    <name evidence="21" type="primary">PMC1_1</name>
    <name evidence="21" type="ORF">APUU_30939S</name>
</gene>
<dbReference type="SUPFAM" id="SSF81660">
    <property type="entry name" value="Metal cation-transporting ATPase, ATP-binding domain N"/>
    <property type="match status" value="1"/>
</dbReference>
<dbReference type="InterPro" id="IPR006068">
    <property type="entry name" value="ATPase_P-typ_cation-transptr_C"/>
</dbReference>
<dbReference type="GeneID" id="64972719"/>
<dbReference type="PRINTS" id="PR00119">
    <property type="entry name" value="CATATPASE"/>
</dbReference>
<evidence type="ECO:0000256" key="19">
    <source>
        <dbReference type="SAM" id="MobiDB-lite"/>
    </source>
</evidence>
<dbReference type="InterPro" id="IPR023299">
    <property type="entry name" value="ATPase_P-typ_cyto_dom_N"/>
</dbReference>
<feature type="compositionally biased region" description="Basic and acidic residues" evidence="19">
    <location>
        <begin position="1189"/>
        <end position="1205"/>
    </location>
</feature>
<evidence type="ECO:0000256" key="17">
    <source>
        <dbReference type="ARBA" id="ARBA00059328"/>
    </source>
</evidence>
<feature type="compositionally biased region" description="Polar residues" evidence="19">
    <location>
        <begin position="71"/>
        <end position="88"/>
    </location>
</feature>
<dbReference type="PANTHER" id="PTHR24093:SF423">
    <property type="entry name" value="CALCIUM-TRANSPORTING ATPASE"/>
    <property type="match status" value="1"/>
</dbReference>
<dbReference type="FunFam" id="2.70.150.10:FF:000028">
    <property type="entry name" value="Calcium-transporting ATPase"/>
    <property type="match status" value="1"/>
</dbReference>
<dbReference type="PROSITE" id="PS00154">
    <property type="entry name" value="ATPASE_E1_E2"/>
    <property type="match status" value="1"/>
</dbReference>
<dbReference type="Pfam" id="PF00689">
    <property type="entry name" value="Cation_ATPase_C"/>
    <property type="match status" value="1"/>
</dbReference>
<evidence type="ECO:0000256" key="4">
    <source>
        <dbReference type="ARBA" id="ARBA00022568"/>
    </source>
</evidence>
<dbReference type="FunFam" id="3.40.50.1000:FF:000001">
    <property type="entry name" value="Phospholipid-transporting ATPase IC"/>
    <property type="match status" value="1"/>
</dbReference>
<dbReference type="FunFam" id="1.20.1110.10:FF:000039">
    <property type="entry name" value="Calcium-transporting ATPase"/>
    <property type="match status" value="1"/>
</dbReference>
<dbReference type="SMART" id="SM00831">
    <property type="entry name" value="Cation_ATPase_N"/>
    <property type="match status" value="1"/>
</dbReference>
<keyword evidence="6" id="KW-0479">Metal-binding</keyword>
<keyword evidence="3" id="KW-0926">Vacuole</keyword>
<dbReference type="Gene3D" id="2.70.150.10">
    <property type="entry name" value="Calcium-transporting ATPase, cytoplasmic transduction domain A"/>
    <property type="match status" value="1"/>
</dbReference>
<evidence type="ECO:0000259" key="20">
    <source>
        <dbReference type="SMART" id="SM00831"/>
    </source>
</evidence>
<dbReference type="SUPFAM" id="SSF56784">
    <property type="entry name" value="HAD-like"/>
    <property type="match status" value="1"/>
</dbReference>
<keyword evidence="7 18" id="KW-0547">Nucleotide-binding</keyword>
<dbReference type="GO" id="GO:0005886">
    <property type="term" value="C:plasma membrane"/>
    <property type="evidence" value="ECO:0007669"/>
    <property type="project" value="TreeGrafter"/>
</dbReference>
<evidence type="ECO:0000256" key="6">
    <source>
        <dbReference type="ARBA" id="ARBA00022723"/>
    </source>
</evidence>
<dbReference type="GO" id="GO:0046872">
    <property type="term" value="F:metal ion binding"/>
    <property type="evidence" value="ECO:0007669"/>
    <property type="project" value="UniProtKB-KW"/>
</dbReference>
<dbReference type="InterPro" id="IPR044492">
    <property type="entry name" value="P_typ_ATPase_HD_dom"/>
</dbReference>
<dbReference type="SUPFAM" id="SSF81665">
    <property type="entry name" value="Calcium ATPase, transmembrane domain M"/>
    <property type="match status" value="1"/>
</dbReference>
<feature type="transmembrane region" description="Helical" evidence="18">
    <location>
        <begin position="247"/>
        <end position="267"/>
    </location>
</feature>
<dbReference type="SUPFAM" id="SSF81653">
    <property type="entry name" value="Calcium ATPase, transduction domain A"/>
    <property type="match status" value="1"/>
</dbReference>
<keyword evidence="10" id="KW-0460">Magnesium</keyword>
<dbReference type="GO" id="GO:0016887">
    <property type="term" value="F:ATP hydrolysis activity"/>
    <property type="evidence" value="ECO:0007669"/>
    <property type="project" value="InterPro"/>
</dbReference>
<dbReference type="Gene3D" id="3.40.50.1000">
    <property type="entry name" value="HAD superfamily/HAD-like"/>
    <property type="match status" value="1"/>
</dbReference>
<comment type="catalytic activity">
    <reaction evidence="16 18">
        <text>Ca(2+)(in) + ATP + H2O = Ca(2+)(out) + ADP + phosphate + H(+)</text>
        <dbReference type="Rhea" id="RHEA:18105"/>
        <dbReference type="ChEBI" id="CHEBI:15377"/>
        <dbReference type="ChEBI" id="CHEBI:15378"/>
        <dbReference type="ChEBI" id="CHEBI:29108"/>
        <dbReference type="ChEBI" id="CHEBI:30616"/>
        <dbReference type="ChEBI" id="CHEBI:43474"/>
        <dbReference type="ChEBI" id="CHEBI:456216"/>
        <dbReference type="EC" id="7.2.2.10"/>
    </reaction>
</comment>
<feature type="transmembrane region" description="Helical" evidence="18">
    <location>
        <begin position="1108"/>
        <end position="1127"/>
    </location>
</feature>
<evidence type="ECO:0000256" key="14">
    <source>
        <dbReference type="ARBA" id="ARBA00023136"/>
    </source>
</evidence>
<dbReference type="EMBL" id="AP024445">
    <property type="protein sequence ID" value="BCS22714.1"/>
    <property type="molecule type" value="Genomic_DNA"/>
</dbReference>
<dbReference type="GO" id="GO:0005524">
    <property type="term" value="F:ATP binding"/>
    <property type="evidence" value="ECO:0007669"/>
    <property type="project" value="UniProtKB-KW"/>
</dbReference>
<evidence type="ECO:0000256" key="11">
    <source>
        <dbReference type="ARBA" id="ARBA00022967"/>
    </source>
</evidence>
<dbReference type="InterPro" id="IPR036412">
    <property type="entry name" value="HAD-like_sf"/>
</dbReference>
<keyword evidence="8 18" id="KW-0106">Calcium</keyword>
<dbReference type="Pfam" id="PF00690">
    <property type="entry name" value="Cation_ATPase_N"/>
    <property type="match status" value="1"/>
</dbReference>
<keyword evidence="12 18" id="KW-1133">Transmembrane helix</keyword>
<dbReference type="InterPro" id="IPR001757">
    <property type="entry name" value="P_typ_ATPase"/>
</dbReference>
<comment type="caution">
    <text evidence="18">Lacks conserved residue(s) required for the propagation of feature annotation.</text>
</comment>
<keyword evidence="14 18" id="KW-0472">Membrane</keyword>
<feature type="transmembrane region" description="Helical" evidence="18">
    <location>
        <begin position="446"/>
        <end position="467"/>
    </location>
</feature>
<dbReference type="NCBIfam" id="TIGR01494">
    <property type="entry name" value="ATPase_P-type"/>
    <property type="match status" value="2"/>
</dbReference>
<reference evidence="21" key="2">
    <citation type="submission" date="2021-02" db="EMBL/GenBank/DDBJ databases">
        <title>Aspergillus puulaauensis MK2 genome sequence.</title>
        <authorList>
            <person name="Futagami T."/>
            <person name="Mori K."/>
            <person name="Kadooka C."/>
            <person name="Tanaka T."/>
        </authorList>
    </citation>
    <scope>NUCLEOTIDE SEQUENCE</scope>
    <source>
        <strain evidence="21">MK2</strain>
    </source>
</reference>
<evidence type="ECO:0000256" key="15">
    <source>
        <dbReference type="ARBA" id="ARBA00038148"/>
    </source>
</evidence>